<proteinExistence type="predicted"/>
<dbReference type="Proteomes" id="UP000054321">
    <property type="component" value="Unassembled WGS sequence"/>
</dbReference>
<reference evidence="2 3" key="1">
    <citation type="submission" date="2014-04" db="EMBL/GenBank/DDBJ databases">
        <authorList>
            <consortium name="DOE Joint Genome Institute"/>
            <person name="Kuo A."/>
            <person name="Martino E."/>
            <person name="Perotto S."/>
            <person name="Kohler A."/>
            <person name="Nagy L.G."/>
            <person name="Floudas D."/>
            <person name="Copeland A."/>
            <person name="Barry K.W."/>
            <person name="Cichocki N."/>
            <person name="Veneault-Fourrey C."/>
            <person name="LaButti K."/>
            <person name="Lindquist E.A."/>
            <person name="Lipzen A."/>
            <person name="Lundell T."/>
            <person name="Morin E."/>
            <person name="Murat C."/>
            <person name="Sun H."/>
            <person name="Tunlid A."/>
            <person name="Henrissat B."/>
            <person name="Grigoriev I.V."/>
            <person name="Hibbett D.S."/>
            <person name="Martin F."/>
            <person name="Nordberg H.P."/>
            <person name="Cantor M.N."/>
            <person name="Hua S.X."/>
        </authorList>
    </citation>
    <scope>NUCLEOTIDE SEQUENCE [LARGE SCALE GENOMIC DNA]</scope>
    <source>
        <strain evidence="2 3">Zn</strain>
    </source>
</reference>
<accession>A0A0C3D7M0</accession>
<name>A0A0C3D7M0_OIDMZ</name>
<protein>
    <submittedName>
        <fullName evidence="2">Uncharacterized protein</fullName>
    </submittedName>
</protein>
<sequence>MTRGAPFSPWRSITGEGPLVVDRARRESCGCEEHGRRTENRRPSTGDWLAGANAEIGIQKGTNQMSKESKRGRGFSWSTIAHFGNRTPAAETRFPHLAPTREQPLYFGRSNRRRTACSTILLFLGGARERVLRSSGLYPLPVNATRVVSGSRAGLEAPPRPPLDLPSTSPPCPSAGAHQSTKGGWVRVQNQPGVSLFSVIRPYNSL</sequence>
<evidence type="ECO:0000256" key="1">
    <source>
        <dbReference type="SAM" id="MobiDB-lite"/>
    </source>
</evidence>
<dbReference type="HOGENOM" id="CLU_1332287_0_0_1"/>
<feature type="region of interest" description="Disordered" evidence="1">
    <location>
        <begin position="29"/>
        <end position="48"/>
    </location>
</feature>
<feature type="compositionally biased region" description="Pro residues" evidence="1">
    <location>
        <begin position="158"/>
        <end position="173"/>
    </location>
</feature>
<evidence type="ECO:0000313" key="2">
    <source>
        <dbReference type="EMBL" id="KIN07354.1"/>
    </source>
</evidence>
<evidence type="ECO:0000313" key="3">
    <source>
        <dbReference type="Proteomes" id="UP000054321"/>
    </source>
</evidence>
<reference evidence="3" key="2">
    <citation type="submission" date="2015-01" db="EMBL/GenBank/DDBJ databases">
        <title>Evolutionary Origins and Diversification of the Mycorrhizal Mutualists.</title>
        <authorList>
            <consortium name="DOE Joint Genome Institute"/>
            <consortium name="Mycorrhizal Genomics Consortium"/>
            <person name="Kohler A."/>
            <person name="Kuo A."/>
            <person name="Nagy L.G."/>
            <person name="Floudas D."/>
            <person name="Copeland A."/>
            <person name="Barry K.W."/>
            <person name="Cichocki N."/>
            <person name="Veneault-Fourrey C."/>
            <person name="LaButti K."/>
            <person name="Lindquist E.A."/>
            <person name="Lipzen A."/>
            <person name="Lundell T."/>
            <person name="Morin E."/>
            <person name="Murat C."/>
            <person name="Riley R."/>
            <person name="Ohm R."/>
            <person name="Sun H."/>
            <person name="Tunlid A."/>
            <person name="Henrissat B."/>
            <person name="Grigoriev I.V."/>
            <person name="Hibbett D.S."/>
            <person name="Martin F."/>
        </authorList>
    </citation>
    <scope>NUCLEOTIDE SEQUENCE [LARGE SCALE GENOMIC DNA]</scope>
    <source>
        <strain evidence="3">Zn</strain>
    </source>
</reference>
<dbReference type="EMBL" id="KN832870">
    <property type="protein sequence ID" value="KIN07354.1"/>
    <property type="molecule type" value="Genomic_DNA"/>
</dbReference>
<dbReference type="InParanoid" id="A0A0C3D7M0"/>
<feature type="compositionally biased region" description="Basic and acidic residues" evidence="1">
    <location>
        <begin position="29"/>
        <end position="44"/>
    </location>
</feature>
<keyword evidence="3" id="KW-1185">Reference proteome</keyword>
<organism evidence="2 3">
    <name type="scientific">Oidiodendron maius (strain Zn)</name>
    <dbReference type="NCBI Taxonomy" id="913774"/>
    <lineage>
        <taxon>Eukaryota</taxon>
        <taxon>Fungi</taxon>
        <taxon>Dikarya</taxon>
        <taxon>Ascomycota</taxon>
        <taxon>Pezizomycotina</taxon>
        <taxon>Leotiomycetes</taxon>
        <taxon>Leotiomycetes incertae sedis</taxon>
        <taxon>Myxotrichaceae</taxon>
        <taxon>Oidiodendron</taxon>
    </lineage>
</organism>
<gene>
    <name evidence="2" type="ORF">OIDMADRAFT_47265</name>
</gene>
<dbReference type="AlphaFoldDB" id="A0A0C3D7M0"/>
<feature type="region of interest" description="Disordered" evidence="1">
    <location>
        <begin position="151"/>
        <end position="184"/>
    </location>
</feature>